<evidence type="ECO:0000313" key="3">
    <source>
        <dbReference type="Proteomes" id="UP001444661"/>
    </source>
</evidence>
<name>A0ABR1U0C1_9PEZI</name>
<dbReference type="Proteomes" id="UP001444661">
    <property type="component" value="Unassembled WGS sequence"/>
</dbReference>
<evidence type="ECO:0000313" key="2">
    <source>
        <dbReference type="EMBL" id="KAK8052351.1"/>
    </source>
</evidence>
<feature type="region of interest" description="Disordered" evidence="1">
    <location>
        <begin position="82"/>
        <end position="107"/>
    </location>
</feature>
<protein>
    <submittedName>
        <fullName evidence="2">Uncharacterized protein</fullName>
    </submittedName>
</protein>
<evidence type="ECO:0000256" key="1">
    <source>
        <dbReference type="SAM" id="MobiDB-lite"/>
    </source>
</evidence>
<comment type="caution">
    <text evidence="2">The sequence shown here is derived from an EMBL/GenBank/DDBJ whole genome shotgun (WGS) entry which is preliminary data.</text>
</comment>
<keyword evidence="3" id="KW-1185">Reference proteome</keyword>
<reference evidence="2 3" key="1">
    <citation type="submission" date="2023-01" db="EMBL/GenBank/DDBJ databases">
        <title>Analysis of 21 Apiospora genomes using comparative genomics revels a genus with tremendous synthesis potential of carbohydrate active enzymes and secondary metabolites.</title>
        <authorList>
            <person name="Sorensen T."/>
        </authorList>
    </citation>
    <scope>NUCLEOTIDE SEQUENCE [LARGE SCALE GENOMIC DNA]</scope>
    <source>
        <strain evidence="2 3">CBS 33761</strain>
    </source>
</reference>
<dbReference type="EMBL" id="JAQQWK010000002">
    <property type="protein sequence ID" value="KAK8052351.1"/>
    <property type="molecule type" value="Genomic_DNA"/>
</dbReference>
<sequence length="169" mass="18391">MEGNLQCTICGGCRFAVTPSTTYLSYFRETVGSMIEPPSAAPNDPYGRLVMGTKSGKVKGVRINCLGDAAAAVNLHPTLLPSKATARSKSPKASAIPGPSSRRGASSGWMKGSILLVDREKRDLNVRKVRAVCRPLDERIMPLLDSKVEIDRRMVLNALTEEEVEKYIQ</sequence>
<proteinExistence type="predicted"/>
<accession>A0ABR1U0C1</accession>
<feature type="compositionally biased region" description="Low complexity" evidence="1">
    <location>
        <begin position="97"/>
        <end position="107"/>
    </location>
</feature>
<organism evidence="2 3">
    <name type="scientific">Apiospora rasikravindrae</name>
    <dbReference type="NCBI Taxonomy" id="990691"/>
    <lineage>
        <taxon>Eukaryota</taxon>
        <taxon>Fungi</taxon>
        <taxon>Dikarya</taxon>
        <taxon>Ascomycota</taxon>
        <taxon>Pezizomycotina</taxon>
        <taxon>Sordariomycetes</taxon>
        <taxon>Xylariomycetidae</taxon>
        <taxon>Amphisphaeriales</taxon>
        <taxon>Apiosporaceae</taxon>
        <taxon>Apiospora</taxon>
    </lineage>
</organism>
<gene>
    <name evidence="2" type="ORF">PG993_003736</name>
</gene>